<comment type="similarity">
    <text evidence="2 6">Belongs to the fungal hydrophobin family.</text>
</comment>
<evidence type="ECO:0000313" key="8">
    <source>
        <dbReference type="Proteomes" id="UP000027265"/>
    </source>
</evidence>
<dbReference type="CDD" id="cd23507">
    <property type="entry name" value="hydrophobin_I"/>
    <property type="match status" value="1"/>
</dbReference>
<comment type="subcellular location">
    <subcellularLocation>
        <location evidence="1 6">Secreted</location>
        <location evidence="1 6">Cell wall</location>
    </subcellularLocation>
</comment>
<keyword evidence="3 6" id="KW-0134">Cell wall</keyword>
<dbReference type="InParanoid" id="A0A067QJG5"/>
<dbReference type="AlphaFoldDB" id="A0A067QJG5"/>
<dbReference type="SMART" id="SM00075">
    <property type="entry name" value="HYDRO"/>
    <property type="match status" value="1"/>
</dbReference>
<dbReference type="HOGENOM" id="CLU_105134_2_0_1"/>
<evidence type="ECO:0000256" key="1">
    <source>
        <dbReference type="ARBA" id="ARBA00004191"/>
    </source>
</evidence>
<protein>
    <recommendedName>
        <fullName evidence="6">Hydrophobin</fullName>
    </recommendedName>
</protein>
<sequence>MIPHIATFFATLFAYIFLAAAYPTQSSPRTSEPASQCTTGPIQCCQSVSTAGAEPAAALLGLLDVVVQDLNVLVGVTCSPITVVGVGDGSSCIAHPVCCTDNSYGGLVSIGCVPVEL</sequence>
<evidence type="ECO:0000256" key="2">
    <source>
        <dbReference type="ARBA" id="ARBA00010446"/>
    </source>
</evidence>
<evidence type="ECO:0000313" key="7">
    <source>
        <dbReference type="EMBL" id="KDQ62761.1"/>
    </source>
</evidence>
<keyword evidence="5 6" id="KW-1015">Disulfide bond</keyword>
<dbReference type="EMBL" id="KL197711">
    <property type="protein sequence ID" value="KDQ62761.1"/>
    <property type="molecule type" value="Genomic_DNA"/>
</dbReference>
<reference evidence="8" key="1">
    <citation type="journal article" date="2014" name="Proc. Natl. Acad. Sci. U.S.A.">
        <title>Extensive sampling of basidiomycete genomes demonstrates inadequacy of the white-rot/brown-rot paradigm for wood decay fungi.</title>
        <authorList>
            <person name="Riley R."/>
            <person name="Salamov A.A."/>
            <person name="Brown D.W."/>
            <person name="Nagy L.G."/>
            <person name="Floudas D."/>
            <person name="Held B.W."/>
            <person name="Levasseur A."/>
            <person name="Lombard V."/>
            <person name="Morin E."/>
            <person name="Otillar R."/>
            <person name="Lindquist E.A."/>
            <person name="Sun H."/>
            <person name="LaButti K.M."/>
            <person name="Schmutz J."/>
            <person name="Jabbour D."/>
            <person name="Luo H."/>
            <person name="Baker S.E."/>
            <person name="Pisabarro A.G."/>
            <person name="Walton J.D."/>
            <person name="Blanchette R.A."/>
            <person name="Henrissat B."/>
            <person name="Martin F."/>
            <person name="Cullen D."/>
            <person name="Hibbett D.S."/>
            <person name="Grigoriev I.V."/>
        </authorList>
    </citation>
    <scope>NUCLEOTIDE SEQUENCE [LARGE SCALE GENOMIC DNA]</scope>
    <source>
        <strain evidence="8">MUCL 33604</strain>
    </source>
</reference>
<dbReference type="InterPro" id="IPR001338">
    <property type="entry name" value="Class_I_Hydrophobin"/>
</dbReference>
<evidence type="ECO:0000256" key="5">
    <source>
        <dbReference type="ARBA" id="ARBA00023157"/>
    </source>
</evidence>
<keyword evidence="6" id="KW-0732">Signal</keyword>
<evidence type="ECO:0000256" key="6">
    <source>
        <dbReference type="RuleBase" id="RU365009"/>
    </source>
</evidence>
<proteinExistence type="inferred from homology"/>
<dbReference type="STRING" id="933084.A0A067QJG5"/>
<evidence type="ECO:0000256" key="3">
    <source>
        <dbReference type="ARBA" id="ARBA00022512"/>
    </source>
</evidence>
<gene>
    <name evidence="7" type="ORF">JAAARDRAFT_122109</name>
</gene>
<name>A0A067QJG5_9AGAM</name>
<dbReference type="Pfam" id="PF01185">
    <property type="entry name" value="Hydrophobin"/>
    <property type="match status" value="1"/>
</dbReference>
<dbReference type="OrthoDB" id="4225815at2759"/>
<dbReference type="GO" id="GO:0009277">
    <property type="term" value="C:fungal-type cell wall"/>
    <property type="evidence" value="ECO:0007669"/>
    <property type="project" value="InterPro"/>
</dbReference>
<organism evidence="7 8">
    <name type="scientific">Jaapia argillacea MUCL 33604</name>
    <dbReference type="NCBI Taxonomy" id="933084"/>
    <lineage>
        <taxon>Eukaryota</taxon>
        <taxon>Fungi</taxon>
        <taxon>Dikarya</taxon>
        <taxon>Basidiomycota</taxon>
        <taxon>Agaricomycotina</taxon>
        <taxon>Agaricomycetes</taxon>
        <taxon>Agaricomycetidae</taxon>
        <taxon>Jaapiales</taxon>
        <taxon>Jaapiaceae</taxon>
        <taxon>Jaapia</taxon>
    </lineage>
</organism>
<dbReference type="Proteomes" id="UP000027265">
    <property type="component" value="Unassembled WGS sequence"/>
</dbReference>
<feature type="chain" id="PRO_5013984802" description="Hydrophobin" evidence="6">
    <location>
        <begin position="22"/>
        <end position="117"/>
    </location>
</feature>
<accession>A0A067QJG5</accession>
<keyword evidence="8" id="KW-1185">Reference proteome</keyword>
<dbReference type="GO" id="GO:0005199">
    <property type="term" value="F:structural constituent of cell wall"/>
    <property type="evidence" value="ECO:0007669"/>
    <property type="project" value="InterPro"/>
</dbReference>
<keyword evidence="4 6" id="KW-0964">Secreted</keyword>
<evidence type="ECO:0000256" key="4">
    <source>
        <dbReference type="ARBA" id="ARBA00022525"/>
    </source>
</evidence>
<feature type="signal peptide" evidence="6">
    <location>
        <begin position="1"/>
        <end position="21"/>
    </location>
</feature>